<dbReference type="STRING" id="1797542.A3J59_04020"/>
<keyword evidence="1" id="KW-0812">Transmembrane</keyword>
<dbReference type="EMBL" id="MHIL01000010">
    <property type="protein sequence ID" value="OGY52054.1"/>
    <property type="molecule type" value="Genomic_DNA"/>
</dbReference>
<gene>
    <name evidence="2" type="ORF">A3J59_04020</name>
</gene>
<dbReference type="Proteomes" id="UP000177310">
    <property type="component" value="Unassembled WGS sequence"/>
</dbReference>
<keyword evidence="1" id="KW-0472">Membrane</keyword>
<keyword evidence="1" id="KW-1133">Transmembrane helix</keyword>
<accession>A0A1G1YIG4</accession>
<name>A0A1G1YIG4_9BACT</name>
<evidence type="ECO:0000313" key="3">
    <source>
        <dbReference type="Proteomes" id="UP000177310"/>
    </source>
</evidence>
<evidence type="ECO:0000313" key="2">
    <source>
        <dbReference type="EMBL" id="OGY52054.1"/>
    </source>
</evidence>
<feature type="transmembrane region" description="Helical" evidence="1">
    <location>
        <begin position="61"/>
        <end position="84"/>
    </location>
</feature>
<organism evidence="2 3">
    <name type="scientific">Candidatus Buchananbacteria bacterium RIFCSPHIGHO2_02_FULL_56_16</name>
    <dbReference type="NCBI Taxonomy" id="1797542"/>
    <lineage>
        <taxon>Bacteria</taxon>
        <taxon>Candidatus Buchananiibacteriota</taxon>
    </lineage>
</organism>
<dbReference type="AlphaFoldDB" id="A0A1G1YIG4"/>
<sequence length="128" mass="13947">MRNKLFIAAVVISFVSVAVFGFTAIGSDGCIASIASGHTCPVRSNVSMIEFYLASFKGFSTTTIFQLALLFVLLAVAVVGSIALRQLSFVVVRTSRSQQAAVGFSLPLQRKFQRWLRQRQSTEAGFSF</sequence>
<protein>
    <submittedName>
        <fullName evidence="2">Uncharacterized protein</fullName>
    </submittedName>
</protein>
<reference evidence="2 3" key="1">
    <citation type="journal article" date="2016" name="Nat. Commun.">
        <title>Thousands of microbial genomes shed light on interconnected biogeochemical processes in an aquifer system.</title>
        <authorList>
            <person name="Anantharaman K."/>
            <person name="Brown C.T."/>
            <person name="Hug L.A."/>
            <person name="Sharon I."/>
            <person name="Castelle C.J."/>
            <person name="Probst A.J."/>
            <person name="Thomas B.C."/>
            <person name="Singh A."/>
            <person name="Wilkins M.J."/>
            <person name="Karaoz U."/>
            <person name="Brodie E.L."/>
            <person name="Williams K.H."/>
            <person name="Hubbard S.S."/>
            <person name="Banfield J.F."/>
        </authorList>
    </citation>
    <scope>NUCLEOTIDE SEQUENCE [LARGE SCALE GENOMIC DNA]</scope>
</reference>
<evidence type="ECO:0000256" key="1">
    <source>
        <dbReference type="SAM" id="Phobius"/>
    </source>
</evidence>
<proteinExistence type="predicted"/>
<comment type="caution">
    <text evidence="2">The sequence shown here is derived from an EMBL/GenBank/DDBJ whole genome shotgun (WGS) entry which is preliminary data.</text>
</comment>